<dbReference type="Proteomes" id="UP000033881">
    <property type="component" value="Unassembled WGS sequence"/>
</dbReference>
<accession>A0A0G0QJ03</accession>
<gene>
    <name evidence="1" type="ORF">UT24_C0003G0074</name>
</gene>
<organism evidence="1 2">
    <name type="scientific">Candidatus Woesebacteria bacterium GW2011_GWB1_39_12</name>
    <dbReference type="NCBI Taxonomy" id="1618574"/>
    <lineage>
        <taxon>Bacteria</taxon>
        <taxon>Candidatus Woeseibacteriota</taxon>
    </lineage>
</organism>
<protein>
    <submittedName>
        <fullName evidence="1">Uncharacterized protein</fullName>
    </submittedName>
</protein>
<reference evidence="1 2" key="1">
    <citation type="journal article" date="2015" name="Nature">
        <title>rRNA introns, odd ribosomes, and small enigmatic genomes across a large radiation of phyla.</title>
        <authorList>
            <person name="Brown C.T."/>
            <person name="Hug L.A."/>
            <person name="Thomas B.C."/>
            <person name="Sharon I."/>
            <person name="Castelle C.J."/>
            <person name="Singh A."/>
            <person name="Wilkins M.J."/>
            <person name="Williams K.H."/>
            <person name="Banfield J.F."/>
        </authorList>
    </citation>
    <scope>NUCLEOTIDE SEQUENCE [LARGE SCALE GENOMIC DNA]</scope>
</reference>
<dbReference type="SUPFAM" id="SSF56747">
    <property type="entry name" value="Prim-pol domain"/>
    <property type="match status" value="1"/>
</dbReference>
<evidence type="ECO:0000313" key="1">
    <source>
        <dbReference type="EMBL" id="KKR01667.1"/>
    </source>
</evidence>
<dbReference type="Gene3D" id="3.90.920.10">
    <property type="entry name" value="DNA primase, PRIM domain"/>
    <property type="match status" value="1"/>
</dbReference>
<sequence>MVRGDAVQVRRVSGGCVIVENTLKEYYQHAELTVPENSKFHHFRFRLQSGSWLGIKDTVRSPEDLRRWLLILTPMDVYNSANCFLNPSSMSYVKFDGKKAGWNISSNIMLWDGAIVLDTDFHIRTFNEAKRDALVILDYLYERGYAESEVKFTGQGFQTIVEKHELHLPRVSPKARFNLYREKRKHILKDLQERGVQVDEEILLDAKRITRTIGTVNSKNGCVCTRVRDLEGFEETEAVKLNLEGNAPTSPTRAMTNFFYHEKEAVGPHWCKGEHTRRKESKPDQIGSANSALEPSPTLYLGSITIGTCDRQIIMLRFKSDVALTQLKENLSRFAIHEQLAPFLIFKSAKDPEGLWALSPTAVQTSGMKRLLRRFPRDSNVYVRFHRRIVPLPIEYVAQSSGVTNSEIPVSASHYKYLTHYGLLENFVPKVLCGSPNLLSTPIGEMNS</sequence>
<proteinExistence type="predicted"/>
<comment type="caution">
    <text evidence="1">The sequence shown here is derived from an EMBL/GenBank/DDBJ whole genome shotgun (WGS) entry which is preliminary data.</text>
</comment>
<dbReference type="AlphaFoldDB" id="A0A0G0QJ03"/>
<name>A0A0G0QJ03_9BACT</name>
<evidence type="ECO:0000313" key="2">
    <source>
        <dbReference type="Proteomes" id="UP000033881"/>
    </source>
</evidence>
<dbReference type="EMBL" id="LBWB01000003">
    <property type="protein sequence ID" value="KKR01667.1"/>
    <property type="molecule type" value="Genomic_DNA"/>
</dbReference>
<dbReference type="STRING" id="1618574.UT24_C0003G0074"/>